<dbReference type="SUPFAM" id="SSF47923">
    <property type="entry name" value="Ypt/Rab-GAP domain of gyp1p"/>
    <property type="match status" value="2"/>
</dbReference>
<evidence type="ECO:0000313" key="6">
    <source>
        <dbReference type="Proteomes" id="UP000323011"/>
    </source>
</evidence>
<dbReference type="AlphaFoldDB" id="A0A5A8C2P5"/>
<keyword evidence="2" id="KW-0812">Transmembrane</keyword>
<protein>
    <recommendedName>
        <fullName evidence="3">Rab-GAP TBC domain-containing protein</fullName>
    </recommendedName>
</protein>
<dbReference type="GO" id="GO:0031267">
    <property type="term" value="F:small GTPase binding"/>
    <property type="evidence" value="ECO:0007669"/>
    <property type="project" value="TreeGrafter"/>
</dbReference>
<reference evidence="6 7" key="1">
    <citation type="submission" date="2019-07" db="EMBL/GenBank/DDBJ databases">
        <title>Genomes of Cafeteria roenbergensis.</title>
        <authorList>
            <person name="Fischer M.G."/>
            <person name="Hackl T."/>
            <person name="Roman M."/>
        </authorList>
    </citation>
    <scope>NUCLEOTIDE SEQUENCE [LARGE SCALE GENOMIC DNA]</scope>
    <source>
        <strain evidence="5 6">BVI</strain>
        <strain evidence="4 7">RCC970-E3</strain>
    </source>
</reference>
<feature type="domain" description="Rab-GAP TBC" evidence="3">
    <location>
        <begin position="1"/>
        <end position="201"/>
    </location>
</feature>
<evidence type="ECO:0000256" key="1">
    <source>
        <dbReference type="SAM" id="MobiDB-lite"/>
    </source>
</evidence>
<feature type="compositionally biased region" description="Pro residues" evidence="1">
    <location>
        <begin position="280"/>
        <end position="296"/>
    </location>
</feature>
<keyword evidence="2" id="KW-1133">Transmembrane helix</keyword>
<feature type="transmembrane region" description="Helical" evidence="2">
    <location>
        <begin position="193"/>
        <end position="213"/>
    </location>
</feature>
<evidence type="ECO:0000313" key="5">
    <source>
        <dbReference type="EMBL" id="KAA0147055.1"/>
    </source>
</evidence>
<dbReference type="EMBL" id="VLTN01000073">
    <property type="protein sequence ID" value="KAA0147055.1"/>
    <property type="molecule type" value="Genomic_DNA"/>
</dbReference>
<accession>A0A5A8C2P5</accession>
<dbReference type="InterPro" id="IPR000195">
    <property type="entry name" value="Rab-GAP-TBC_dom"/>
</dbReference>
<evidence type="ECO:0000313" key="7">
    <source>
        <dbReference type="Proteomes" id="UP000324907"/>
    </source>
</evidence>
<dbReference type="Proteomes" id="UP000323011">
    <property type="component" value="Unassembled WGS sequence"/>
</dbReference>
<dbReference type="GO" id="GO:0005096">
    <property type="term" value="F:GTPase activator activity"/>
    <property type="evidence" value="ECO:0007669"/>
    <property type="project" value="TreeGrafter"/>
</dbReference>
<sequence>MVRTFPGTGLFHAPGTVLFERVKQPVLALALWDRTTGYIQGLTYVAAVLALHAVADPADAFAVAVSRMRARLARPLGHGTAGSRDGGMPEGSNPSSRLASSGSSARPRIDDGALATFRMLAVLTRQPMLLRLLRVDPVAIASYSSALDEALRAADPELAARLARAGVTADLFFYGWAQPLLVRSLPLRVAMRVWDGLLCLGTPFLFVAALAVLRCLRPVLMAASDDDCMAVVTGGSFSTGFRGAAWRRVTEATILAALRKPSLKAATHRAIVEMEAHMPQPLPPLPPPRLRAPAPTPAESTRRSAPAPSSTASLVQLAQRSVFGSLT</sequence>
<feature type="region of interest" description="Disordered" evidence="1">
    <location>
        <begin position="76"/>
        <end position="107"/>
    </location>
</feature>
<comment type="caution">
    <text evidence="5">The sequence shown here is derived from an EMBL/GenBank/DDBJ whole genome shotgun (WGS) entry which is preliminary data.</text>
</comment>
<dbReference type="InterPro" id="IPR035969">
    <property type="entry name" value="Rab-GAP_TBC_sf"/>
</dbReference>
<dbReference type="PROSITE" id="PS50086">
    <property type="entry name" value="TBC_RABGAP"/>
    <property type="match status" value="1"/>
</dbReference>
<gene>
    <name evidence="4" type="ORF">FNF28_07867</name>
    <name evidence="5" type="ORF">FNF29_07682</name>
</gene>
<dbReference type="Proteomes" id="UP000324907">
    <property type="component" value="Unassembled WGS sequence"/>
</dbReference>
<dbReference type="EMBL" id="VLTL01000389">
    <property type="protein sequence ID" value="KAA0145561.1"/>
    <property type="molecule type" value="Genomic_DNA"/>
</dbReference>
<keyword evidence="2" id="KW-0472">Membrane</keyword>
<dbReference type="PANTHER" id="PTHR47219">
    <property type="entry name" value="RAB GTPASE-ACTIVATING PROTEIN 1-LIKE"/>
    <property type="match status" value="1"/>
</dbReference>
<organism evidence="5 6">
    <name type="scientific">Cafeteria roenbergensis</name>
    <name type="common">Marine flagellate</name>
    <dbReference type="NCBI Taxonomy" id="33653"/>
    <lineage>
        <taxon>Eukaryota</taxon>
        <taxon>Sar</taxon>
        <taxon>Stramenopiles</taxon>
        <taxon>Bigyra</taxon>
        <taxon>Opalozoa</taxon>
        <taxon>Bicosoecida</taxon>
        <taxon>Cafeteriaceae</taxon>
        <taxon>Cafeteria</taxon>
    </lineage>
</organism>
<proteinExistence type="predicted"/>
<evidence type="ECO:0000259" key="3">
    <source>
        <dbReference type="PROSITE" id="PS50086"/>
    </source>
</evidence>
<feature type="compositionally biased region" description="Low complexity" evidence="1">
    <location>
        <begin position="91"/>
        <end position="106"/>
    </location>
</feature>
<dbReference type="Pfam" id="PF00566">
    <property type="entry name" value="RabGAP-TBC"/>
    <property type="match status" value="1"/>
</dbReference>
<name>A0A5A8C2P5_CAFRO</name>
<dbReference type="InterPro" id="IPR050302">
    <property type="entry name" value="Rab_GAP_TBC_domain"/>
</dbReference>
<dbReference type="Gene3D" id="1.10.472.80">
    <property type="entry name" value="Ypt/Rab-GAP domain of gyp1p, domain 3"/>
    <property type="match status" value="1"/>
</dbReference>
<feature type="region of interest" description="Disordered" evidence="1">
    <location>
        <begin position="278"/>
        <end position="312"/>
    </location>
</feature>
<keyword evidence="6" id="KW-1185">Reference proteome</keyword>
<feature type="compositionally biased region" description="Low complexity" evidence="1">
    <location>
        <begin position="303"/>
        <end position="312"/>
    </location>
</feature>
<dbReference type="PANTHER" id="PTHR47219:SF9">
    <property type="entry name" value="GTPASE ACTIVATING PROTEIN AND CENTROSOME-ASSOCIATED, ISOFORM B"/>
    <property type="match status" value="1"/>
</dbReference>
<dbReference type="Gene3D" id="1.10.8.270">
    <property type="entry name" value="putative rabgap domain of human tbc1 domain family member 14 like domains"/>
    <property type="match status" value="1"/>
</dbReference>
<evidence type="ECO:0000313" key="4">
    <source>
        <dbReference type="EMBL" id="KAA0145561.1"/>
    </source>
</evidence>
<evidence type="ECO:0000256" key="2">
    <source>
        <dbReference type="SAM" id="Phobius"/>
    </source>
</evidence>